<protein>
    <submittedName>
        <fullName evidence="2">Uncharacterized protein</fullName>
    </submittedName>
</protein>
<feature type="region of interest" description="Disordered" evidence="1">
    <location>
        <begin position="1"/>
        <end position="21"/>
    </location>
</feature>
<dbReference type="EMBL" id="FSQT01000002">
    <property type="protein sequence ID" value="SIN22382.1"/>
    <property type="molecule type" value="Genomic_DNA"/>
</dbReference>
<proteinExistence type="predicted"/>
<dbReference type="AlphaFoldDB" id="A0A1N5ZKR9"/>
<evidence type="ECO:0000313" key="3">
    <source>
        <dbReference type="Proteomes" id="UP000185124"/>
    </source>
</evidence>
<evidence type="ECO:0000256" key="1">
    <source>
        <dbReference type="SAM" id="MobiDB-lite"/>
    </source>
</evidence>
<keyword evidence="3" id="KW-1185">Reference proteome</keyword>
<name>A0A1N5ZKR9_9ACTN</name>
<accession>A0A1N5ZKR9</accession>
<gene>
    <name evidence="2" type="ORF">SAMN04489832_4132</name>
</gene>
<sequence length="167" mass="18941">MWMRCRPALTGLTPPPGDDAGRWPPFHPAAGLGRLVGRNAFVGQPYSWVRAVRALLRIYPGPDTWHAGSQLIERVYDKLVVVEIRGRWWNGSWGRIARRDIWLTSDGQVCRVRGRLGGDEGQEVSYDFPDEASARAMADRMMKTSAGITWRDLTEAVRQESIRRKAH</sequence>
<organism evidence="2 3">
    <name type="scientific">Micromonospora cremea</name>
    <dbReference type="NCBI Taxonomy" id="709881"/>
    <lineage>
        <taxon>Bacteria</taxon>
        <taxon>Bacillati</taxon>
        <taxon>Actinomycetota</taxon>
        <taxon>Actinomycetes</taxon>
        <taxon>Micromonosporales</taxon>
        <taxon>Micromonosporaceae</taxon>
        <taxon>Micromonospora</taxon>
    </lineage>
</organism>
<reference evidence="3" key="1">
    <citation type="submission" date="2016-12" db="EMBL/GenBank/DDBJ databases">
        <authorList>
            <person name="Varghese N."/>
            <person name="Submissions S."/>
        </authorList>
    </citation>
    <scope>NUCLEOTIDE SEQUENCE [LARGE SCALE GENOMIC DNA]</scope>
    <source>
        <strain evidence="3">DSM 45599</strain>
    </source>
</reference>
<dbReference type="Proteomes" id="UP000185124">
    <property type="component" value="Unassembled WGS sequence"/>
</dbReference>
<evidence type="ECO:0000313" key="2">
    <source>
        <dbReference type="EMBL" id="SIN22382.1"/>
    </source>
</evidence>